<proteinExistence type="predicted"/>
<accession>A0A0F3NDU0</accession>
<dbReference type="AlphaFoldDB" id="A0A0F3NDU0"/>
<evidence type="ECO:0000313" key="1">
    <source>
        <dbReference type="EMBL" id="KJV65064.1"/>
    </source>
</evidence>
<dbReference type="PATRIC" id="fig|1359152.3.peg.1420"/>
<comment type="caution">
    <text evidence="1">The sequence shown here is derived from an EMBL/GenBank/DDBJ whole genome shotgun (WGS) entry which is preliminary data.</text>
</comment>
<reference evidence="1 2" key="1">
    <citation type="submission" date="2015-02" db="EMBL/GenBank/DDBJ databases">
        <title>Genome Sequencing of Rickettsiales.</title>
        <authorList>
            <person name="Daugherty S.C."/>
            <person name="Su Q."/>
            <person name="Abolude K."/>
            <person name="Beier-Sexton M."/>
            <person name="Carlyon J.A."/>
            <person name="Carter R."/>
            <person name="Day N.P."/>
            <person name="Dumler S.J."/>
            <person name="Dyachenko V."/>
            <person name="Godinez A."/>
            <person name="Kurtti T.J."/>
            <person name="Lichay M."/>
            <person name="Mullins K.E."/>
            <person name="Ott S."/>
            <person name="Pappas-Brown V."/>
            <person name="Paris D.H."/>
            <person name="Patel P."/>
            <person name="Richards A.L."/>
            <person name="Sadzewicz L."/>
            <person name="Sears K."/>
            <person name="Seidman D."/>
            <person name="Sengamalay N."/>
            <person name="Stenos J."/>
            <person name="Tallon L.J."/>
            <person name="Vincent G."/>
            <person name="Fraser C.M."/>
            <person name="Munderloh U."/>
            <person name="Dunning-Hotopp J.C."/>
        </authorList>
    </citation>
    <scope>NUCLEOTIDE SEQUENCE [LARGE SCALE GENOMIC DNA]</scope>
    <source>
        <strain evidence="1 2">ApMUC09</strain>
    </source>
</reference>
<name>A0A0F3NDU0_ANAPH</name>
<dbReference type="EMBL" id="LANV01000001">
    <property type="protein sequence ID" value="KJV65064.1"/>
    <property type="molecule type" value="Genomic_DNA"/>
</dbReference>
<organism evidence="1 2">
    <name type="scientific">Anaplasma phagocytophilum str. ApMUC09</name>
    <dbReference type="NCBI Taxonomy" id="1359152"/>
    <lineage>
        <taxon>Bacteria</taxon>
        <taxon>Pseudomonadati</taxon>
        <taxon>Pseudomonadota</taxon>
        <taxon>Alphaproteobacteria</taxon>
        <taxon>Rickettsiales</taxon>
        <taxon>Anaplasmataceae</taxon>
        <taxon>Anaplasma</taxon>
        <taxon>phagocytophilum group</taxon>
    </lineage>
</organism>
<evidence type="ECO:0000313" key="2">
    <source>
        <dbReference type="Proteomes" id="UP000033441"/>
    </source>
</evidence>
<dbReference type="Proteomes" id="UP000033441">
    <property type="component" value="Unassembled WGS sequence"/>
</dbReference>
<gene>
    <name evidence="1" type="ORF">APHMUC_1361</name>
</gene>
<sequence>MPIAASVILELLCSKKGGELVREVCLRAMHTAIYPTG</sequence>
<protein>
    <submittedName>
        <fullName evidence="1">Uncharacterized protein</fullName>
    </submittedName>
</protein>